<feature type="transmembrane region" description="Helical" evidence="7">
    <location>
        <begin position="214"/>
        <end position="233"/>
    </location>
</feature>
<dbReference type="PANTHER" id="PTHR43337:SF13">
    <property type="entry name" value="ADENINE_GUANINE PERMEASE AZG2"/>
    <property type="match status" value="1"/>
</dbReference>
<evidence type="ECO:0000256" key="7">
    <source>
        <dbReference type="SAM" id="Phobius"/>
    </source>
</evidence>
<evidence type="ECO:0000256" key="4">
    <source>
        <dbReference type="ARBA" id="ARBA00022692"/>
    </source>
</evidence>
<feature type="transmembrane region" description="Helical" evidence="7">
    <location>
        <begin position="512"/>
        <end position="530"/>
    </location>
</feature>
<comment type="caution">
    <text evidence="8">The sequence shown here is derived from an EMBL/GenBank/DDBJ whole genome shotgun (WGS) entry which is preliminary data.</text>
</comment>
<comment type="subcellular location">
    <subcellularLocation>
        <location evidence="1">Membrane</location>
        <topology evidence="1">Multi-pass membrane protein</topology>
    </subcellularLocation>
</comment>
<proteinExistence type="inferred from homology"/>
<dbReference type="PANTHER" id="PTHR43337">
    <property type="entry name" value="XANTHINE/URACIL PERMEASE C887.17-RELATED"/>
    <property type="match status" value="1"/>
</dbReference>
<dbReference type="GO" id="GO:0015853">
    <property type="term" value="P:adenine transport"/>
    <property type="evidence" value="ECO:0007669"/>
    <property type="project" value="TreeGrafter"/>
</dbReference>
<feature type="transmembrane region" description="Helical" evidence="7">
    <location>
        <begin position="271"/>
        <end position="288"/>
    </location>
</feature>
<keyword evidence="4 7" id="KW-0812">Transmembrane</keyword>
<evidence type="ECO:0000256" key="6">
    <source>
        <dbReference type="ARBA" id="ARBA00023136"/>
    </source>
</evidence>
<accession>A0A835DRX0</accession>
<name>A0A835DRX0_TETSI</name>
<evidence type="ECO:0000313" key="8">
    <source>
        <dbReference type="EMBL" id="KAF8413761.1"/>
    </source>
</evidence>
<dbReference type="OrthoDB" id="431212at2759"/>
<feature type="transmembrane region" description="Helical" evidence="7">
    <location>
        <begin position="130"/>
        <end position="149"/>
    </location>
</feature>
<feature type="transmembrane region" description="Helical" evidence="7">
    <location>
        <begin position="295"/>
        <end position="316"/>
    </location>
</feature>
<keyword evidence="6 7" id="KW-0472">Membrane</keyword>
<keyword evidence="3" id="KW-0813">Transport</keyword>
<dbReference type="Proteomes" id="UP000655225">
    <property type="component" value="Unassembled WGS sequence"/>
</dbReference>
<evidence type="ECO:0000256" key="1">
    <source>
        <dbReference type="ARBA" id="ARBA00004141"/>
    </source>
</evidence>
<reference evidence="8 9" key="1">
    <citation type="submission" date="2020-04" db="EMBL/GenBank/DDBJ databases">
        <title>Plant Genome Project.</title>
        <authorList>
            <person name="Zhang R.-G."/>
        </authorList>
    </citation>
    <scope>NUCLEOTIDE SEQUENCE [LARGE SCALE GENOMIC DNA]</scope>
    <source>
        <strain evidence="8">YNK0</strain>
        <tissue evidence="8">Leaf</tissue>
    </source>
</reference>
<evidence type="ECO:0000256" key="2">
    <source>
        <dbReference type="ARBA" id="ARBA00005697"/>
    </source>
</evidence>
<sequence>MGGELCASLGGGMCTRVGESWRRMKRDLNDTVSKGKVGRYFKLEARKSCFTRELRAGTATFLTMAYIITINATILADSGGTCSVSDCSPMIHFANVSTHHTHNPHKPGPECKFKSNVGYQNCLSKTKSDLIVATALSSMIACFAMGLLANLPFALAPGMGANAYFAYNLVGFHGSGPMTYRTALAVVLVEGCAFLVIAALGLRAKLARLIPRPIRLACAAGIGLFIAFVGLQAHQGLGLVGPDSSTLVSLTACSSTNPLTGECIDGKMQSPAFWLGAVGFLIMCYGLMKDIKGSMIYGILFVTLISWIRGTSVTYFPNTPVGDTSYKYFKKVVDFHKIKSTAGAFSFKDFNRSEVWLALVTLLYVDVLATTGTLFSMAEIGGFVDENGGFEGEYLAYMVDASSTILGSALGTSPIATYIESSAGIREGGRTGLTAIITGFYFFLSLFFTPLLASVPPWAIGPSLVMVGVMMMRVVKEIEWVKVKEGVPAFVTMLLMPLTYSISNGIIGGIGLYVALSLYDYIVGSVRWFMKMRRLVGGVQNQVSATATAEIV</sequence>
<dbReference type="InterPro" id="IPR045018">
    <property type="entry name" value="Azg-like"/>
</dbReference>
<dbReference type="GO" id="GO:0005886">
    <property type="term" value="C:plasma membrane"/>
    <property type="evidence" value="ECO:0007669"/>
    <property type="project" value="TreeGrafter"/>
</dbReference>
<protein>
    <recommendedName>
        <fullName evidence="10">Adenine/guanine permease AZG2</fullName>
    </recommendedName>
</protein>
<gene>
    <name evidence="8" type="ORF">HHK36_001754</name>
</gene>
<dbReference type="EMBL" id="JABCRI010000001">
    <property type="protein sequence ID" value="KAF8413761.1"/>
    <property type="molecule type" value="Genomic_DNA"/>
</dbReference>
<dbReference type="GO" id="GO:0005345">
    <property type="term" value="F:purine nucleobase transmembrane transporter activity"/>
    <property type="evidence" value="ECO:0007669"/>
    <property type="project" value="TreeGrafter"/>
</dbReference>
<keyword evidence="5 7" id="KW-1133">Transmembrane helix</keyword>
<comment type="similarity">
    <text evidence="2">Belongs to the nucleobase:cation symporter-2 (NCS2) (TC 2.A.40) family. Azg-like subfamily.</text>
</comment>
<evidence type="ECO:0008006" key="10">
    <source>
        <dbReference type="Google" id="ProtNLM"/>
    </source>
</evidence>
<keyword evidence="9" id="KW-1185">Reference proteome</keyword>
<evidence type="ECO:0000256" key="3">
    <source>
        <dbReference type="ARBA" id="ARBA00022448"/>
    </source>
</evidence>
<evidence type="ECO:0000256" key="5">
    <source>
        <dbReference type="ARBA" id="ARBA00022989"/>
    </source>
</evidence>
<feature type="transmembrane region" description="Helical" evidence="7">
    <location>
        <begin position="432"/>
        <end position="452"/>
    </location>
</feature>
<organism evidence="8 9">
    <name type="scientific">Tetracentron sinense</name>
    <name type="common">Spur-leaf</name>
    <dbReference type="NCBI Taxonomy" id="13715"/>
    <lineage>
        <taxon>Eukaryota</taxon>
        <taxon>Viridiplantae</taxon>
        <taxon>Streptophyta</taxon>
        <taxon>Embryophyta</taxon>
        <taxon>Tracheophyta</taxon>
        <taxon>Spermatophyta</taxon>
        <taxon>Magnoliopsida</taxon>
        <taxon>Trochodendrales</taxon>
        <taxon>Trochodendraceae</taxon>
        <taxon>Tetracentron</taxon>
    </lineage>
</organism>
<feature type="transmembrane region" description="Helical" evidence="7">
    <location>
        <begin position="182"/>
        <end position="202"/>
    </location>
</feature>
<evidence type="ECO:0000313" key="9">
    <source>
        <dbReference type="Proteomes" id="UP000655225"/>
    </source>
</evidence>
<dbReference type="GO" id="GO:0015854">
    <property type="term" value="P:guanine transport"/>
    <property type="evidence" value="ECO:0007669"/>
    <property type="project" value="TreeGrafter"/>
</dbReference>
<dbReference type="AlphaFoldDB" id="A0A835DRX0"/>
<dbReference type="Pfam" id="PF00860">
    <property type="entry name" value="Xan_ur_permease"/>
    <property type="match status" value="1"/>
</dbReference>
<feature type="transmembrane region" description="Helical" evidence="7">
    <location>
        <begin position="355"/>
        <end position="375"/>
    </location>
</feature>
<dbReference type="InterPro" id="IPR006043">
    <property type="entry name" value="NCS2"/>
</dbReference>
<dbReference type="OMA" id="AYCTDAF"/>